<evidence type="ECO:0000313" key="13">
    <source>
        <dbReference type="Proteomes" id="UP000645217"/>
    </source>
</evidence>
<proteinExistence type="inferred from homology"/>
<gene>
    <name evidence="12" type="ORF">GCM10007964_69080</name>
</gene>
<feature type="domain" description="ABC transmembrane type-1" evidence="11">
    <location>
        <begin position="77"/>
        <end position="282"/>
    </location>
</feature>
<dbReference type="EMBL" id="BMNT01000056">
    <property type="protein sequence ID" value="GGL17284.1"/>
    <property type="molecule type" value="Genomic_DNA"/>
</dbReference>
<dbReference type="InterPro" id="IPR035906">
    <property type="entry name" value="MetI-like_sf"/>
</dbReference>
<dbReference type="Pfam" id="PF00528">
    <property type="entry name" value="BPD_transp_1"/>
    <property type="match status" value="1"/>
</dbReference>
<dbReference type="Proteomes" id="UP000645217">
    <property type="component" value="Unassembled WGS sequence"/>
</dbReference>
<dbReference type="Gene3D" id="1.10.3720.10">
    <property type="entry name" value="MetI-like"/>
    <property type="match status" value="1"/>
</dbReference>
<evidence type="ECO:0000256" key="5">
    <source>
        <dbReference type="ARBA" id="ARBA00022475"/>
    </source>
</evidence>
<comment type="subcellular location">
    <subcellularLocation>
        <location evidence="2 10">Cell membrane</location>
        <topology evidence="2 10">Multi-pass membrane protein</topology>
    </subcellularLocation>
</comment>
<keyword evidence="6" id="KW-0592">Phosphate transport</keyword>
<feature type="transmembrane region" description="Helical" evidence="10">
    <location>
        <begin position="115"/>
        <end position="140"/>
    </location>
</feature>
<evidence type="ECO:0000256" key="9">
    <source>
        <dbReference type="ARBA" id="ARBA00023136"/>
    </source>
</evidence>
<accession>A0A917RPD1</accession>
<evidence type="ECO:0000256" key="3">
    <source>
        <dbReference type="ARBA" id="ARBA00007069"/>
    </source>
</evidence>
<dbReference type="SUPFAM" id="SSF161098">
    <property type="entry name" value="MetI-like"/>
    <property type="match status" value="1"/>
</dbReference>
<feature type="transmembrane region" description="Helical" evidence="10">
    <location>
        <begin position="264"/>
        <end position="285"/>
    </location>
</feature>
<evidence type="ECO:0000256" key="6">
    <source>
        <dbReference type="ARBA" id="ARBA00022592"/>
    </source>
</evidence>
<dbReference type="AlphaFoldDB" id="A0A917RPD1"/>
<reference evidence="12" key="2">
    <citation type="submission" date="2020-09" db="EMBL/GenBank/DDBJ databases">
        <authorList>
            <person name="Sun Q."/>
            <person name="Ohkuma M."/>
        </authorList>
    </citation>
    <scope>NUCLEOTIDE SEQUENCE</scope>
    <source>
        <strain evidence="12">JCM 13064</strain>
    </source>
</reference>
<feature type="transmembrane region" description="Helical" evidence="10">
    <location>
        <begin position="196"/>
        <end position="217"/>
    </location>
</feature>
<sequence>MTTTIHVLQPVSMGRRVKNRIVQGLVWLAFAIAVVPLVSVIWLVVTNGLKRFDLEFLTHSMRNIGPRDAGGGAYHAILGTLEQVGLATLISVPIGLLTAIYLVEYGSGGRLARSISFFVDVMTGIPSVVAGLFVLAFWVLILGLGYSGFAGAIALSILMLPTVVRSAEEMLRLVPNELREASYALGVPKWKTIMRVVLPTAFTGIITGVMLAIARVAGETAPLLLTVFITDSINSDPFDGPQMGLPLYVFDQAQRPNITATDRAWTGALTLILIVMLLNLVARLISWWRAPAKGR</sequence>
<dbReference type="NCBIfam" id="TIGR00974">
    <property type="entry name" value="3a0107s02c"/>
    <property type="match status" value="1"/>
</dbReference>
<reference evidence="12" key="1">
    <citation type="journal article" date="2014" name="Int. J. Syst. Evol. Microbiol.">
        <title>Complete genome sequence of Corynebacterium casei LMG S-19264T (=DSM 44701T), isolated from a smear-ripened cheese.</title>
        <authorList>
            <consortium name="US DOE Joint Genome Institute (JGI-PGF)"/>
            <person name="Walter F."/>
            <person name="Albersmeier A."/>
            <person name="Kalinowski J."/>
            <person name="Ruckert C."/>
        </authorList>
    </citation>
    <scope>NUCLEOTIDE SEQUENCE</scope>
    <source>
        <strain evidence="12">JCM 13064</strain>
    </source>
</reference>
<dbReference type="RefSeq" id="WP_189167289.1">
    <property type="nucleotide sequence ID" value="NZ_BMNT01000056.1"/>
</dbReference>
<evidence type="ECO:0000256" key="8">
    <source>
        <dbReference type="ARBA" id="ARBA00022989"/>
    </source>
</evidence>
<dbReference type="GO" id="GO:0035435">
    <property type="term" value="P:phosphate ion transmembrane transport"/>
    <property type="evidence" value="ECO:0007669"/>
    <property type="project" value="InterPro"/>
</dbReference>
<name>A0A917RPD1_9ACTN</name>
<keyword evidence="7 10" id="KW-0812">Transmembrane</keyword>
<dbReference type="InterPro" id="IPR005672">
    <property type="entry name" value="Phosphate_PstA"/>
</dbReference>
<feature type="transmembrane region" description="Helical" evidence="10">
    <location>
        <begin position="146"/>
        <end position="164"/>
    </location>
</feature>
<evidence type="ECO:0000256" key="1">
    <source>
        <dbReference type="ARBA" id="ARBA00003510"/>
    </source>
</evidence>
<evidence type="ECO:0000256" key="4">
    <source>
        <dbReference type="ARBA" id="ARBA00022448"/>
    </source>
</evidence>
<dbReference type="PANTHER" id="PTHR42922">
    <property type="entry name" value="PHOSPHATE TRANSPORT SYSTEM PERMEASE PROTEIN PSTA"/>
    <property type="match status" value="1"/>
</dbReference>
<evidence type="ECO:0000256" key="7">
    <source>
        <dbReference type="ARBA" id="ARBA00022692"/>
    </source>
</evidence>
<organism evidence="12 13">
    <name type="scientific">Sphaerisporangium melleum</name>
    <dbReference type="NCBI Taxonomy" id="321316"/>
    <lineage>
        <taxon>Bacteria</taxon>
        <taxon>Bacillati</taxon>
        <taxon>Actinomycetota</taxon>
        <taxon>Actinomycetes</taxon>
        <taxon>Streptosporangiales</taxon>
        <taxon>Streptosporangiaceae</taxon>
        <taxon>Sphaerisporangium</taxon>
    </lineage>
</organism>
<dbReference type="GO" id="GO:0005315">
    <property type="term" value="F:phosphate transmembrane transporter activity"/>
    <property type="evidence" value="ECO:0007669"/>
    <property type="project" value="InterPro"/>
</dbReference>
<dbReference type="PROSITE" id="PS50928">
    <property type="entry name" value="ABC_TM1"/>
    <property type="match status" value="1"/>
</dbReference>
<keyword evidence="8 10" id="KW-1133">Transmembrane helix</keyword>
<feature type="transmembrane region" description="Helical" evidence="10">
    <location>
        <begin position="84"/>
        <end position="103"/>
    </location>
</feature>
<dbReference type="PANTHER" id="PTHR42922:SF1">
    <property type="entry name" value="PHOSPHATE TRANSPORT SYSTEM PERMEASE PROTEIN PSTA"/>
    <property type="match status" value="1"/>
</dbReference>
<comment type="caution">
    <text evidence="12">The sequence shown here is derived from an EMBL/GenBank/DDBJ whole genome shotgun (WGS) entry which is preliminary data.</text>
</comment>
<comment type="function">
    <text evidence="1">Part of the binding-protein-dependent transport system for phosphate; probably responsible for the translocation of the substrate across the membrane.</text>
</comment>
<keyword evidence="9 10" id="KW-0472">Membrane</keyword>
<keyword evidence="5 10" id="KW-1003">Cell membrane</keyword>
<dbReference type="InterPro" id="IPR000515">
    <property type="entry name" value="MetI-like"/>
</dbReference>
<evidence type="ECO:0000259" key="11">
    <source>
        <dbReference type="PROSITE" id="PS50928"/>
    </source>
</evidence>
<keyword evidence="13" id="KW-1185">Reference proteome</keyword>
<comment type="similarity">
    <text evidence="3 10">Belongs to the binding-protein-dependent transport system permease family. CysTW subfamily.</text>
</comment>
<dbReference type="InterPro" id="IPR051408">
    <property type="entry name" value="Phosphate_transprt_permease"/>
</dbReference>
<feature type="transmembrane region" description="Helical" evidence="10">
    <location>
        <begin position="21"/>
        <end position="45"/>
    </location>
</feature>
<evidence type="ECO:0000256" key="10">
    <source>
        <dbReference type="RuleBase" id="RU363043"/>
    </source>
</evidence>
<keyword evidence="4" id="KW-0813">Transport</keyword>
<dbReference type="GO" id="GO:0005886">
    <property type="term" value="C:plasma membrane"/>
    <property type="evidence" value="ECO:0007669"/>
    <property type="project" value="UniProtKB-SubCell"/>
</dbReference>
<evidence type="ECO:0000256" key="2">
    <source>
        <dbReference type="ARBA" id="ARBA00004651"/>
    </source>
</evidence>
<protein>
    <recommendedName>
        <fullName evidence="10">Phosphate transport system permease protein PstA</fullName>
    </recommendedName>
</protein>
<dbReference type="CDD" id="cd06261">
    <property type="entry name" value="TM_PBP2"/>
    <property type="match status" value="1"/>
</dbReference>
<evidence type="ECO:0000313" key="12">
    <source>
        <dbReference type="EMBL" id="GGL17284.1"/>
    </source>
</evidence>